<dbReference type="AlphaFoldDB" id="A0A7G9RZ04"/>
<reference evidence="1 2" key="1">
    <citation type="submission" date="2020-08" db="EMBL/GenBank/DDBJ databases">
        <title>Genome sequence of Erysipelothrix inopinata DSM 15511T.</title>
        <authorList>
            <person name="Hyun D.-W."/>
            <person name="Bae J.-W."/>
        </authorList>
    </citation>
    <scope>NUCLEOTIDE SEQUENCE [LARGE SCALE GENOMIC DNA]</scope>
    <source>
        <strain evidence="1 2">DSM 15511</strain>
    </source>
</reference>
<dbReference type="EMBL" id="CP060715">
    <property type="protein sequence ID" value="QNN60829.1"/>
    <property type="molecule type" value="Genomic_DNA"/>
</dbReference>
<organism evidence="1 2">
    <name type="scientific">Erysipelothrix inopinata</name>
    <dbReference type="NCBI Taxonomy" id="225084"/>
    <lineage>
        <taxon>Bacteria</taxon>
        <taxon>Bacillati</taxon>
        <taxon>Bacillota</taxon>
        <taxon>Erysipelotrichia</taxon>
        <taxon>Erysipelotrichales</taxon>
        <taxon>Erysipelotrichaceae</taxon>
        <taxon>Erysipelothrix</taxon>
    </lineage>
</organism>
<dbReference type="PANTHER" id="PTHR33594:SF1">
    <property type="entry name" value="HD_PDEASE DOMAIN-CONTAINING PROTEIN"/>
    <property type="match status" value="1"/>
</dbReference>
<keyword evidence="1" id="KW-0378">Hydrolase</keyword>
<name>A0A7G9RZ04_9FIRM</name>
<dbReference type="PANTHER" id="PTHR33594">
    <property type="entry name" value="SUPERFAMILY HYDROLASE, PUTATIVE (AFU_ORTHOLOGUE AFUA_1G03035)-RELATED"/>
    <property type="match status" value="1"/>
</dbReference>
<keyword evidence="2" id="KW-1185">Reference proteome</keyword>
<accession>A0A7G9RZ04</accession>
<dbReference type="Gene3D" id="1.10.472.50">
    <property type="entry name" value="HD-domain/PDEase-like"/>
    <property type="match status" value="1"/>
</dbReference>
<sequence length="217" mass="24951">MLSNKQKNTLEIIDSLVENHFNGESTGHDYQHIKRVVNLTSRLIAKEDNAFVPLCIAYFHDVFDDKISPTDNLDKSLRELFIEWNLDLEGNETEIILGVSQIGYRGGYGVRDKIKSAQYVSDADLIDSMGAIGIARTFYYAGSKGTPIYDPNLVGQSYSNFEEYRNVERNAIDHFDEKLLKIIDWVTTPEGIKIAKRRQALMQEYYDQFYLEIEETS</sequence>
<dbReference type="RefSeq" id="WP_187533950.1">
    <property type="nucleotide sequence ID" value="NZ_CBCSHU010000008.1"/>
</dbReference>
<gene>
    <name evidence="1" type="ORF">H9L01_00140</name>
</gene>
<protein>
    <submittedName>
        <fullName evidence="1">Phosphohydrolase</fullName>
    </submittedName>
</protein>
<evidence type="ECO:0000313" key="2">
    <source>
        <dbReference type="Proteomes" id="UP000515928"/>
    </source>
</evidence>
<dbReference type="SUPFAM" id="SSF109604">
    <property type="entry name" value="HD-domain/PDEase-like"/>
    <property type="match status" value="1"/>
</dbReference>
<dbReference type="KEGG" id="eio:H9L01_00140"/>
<dbReference type="GO" id="GO:0016787">
    <property type="term" value="F:hydrolase activity"/>
    <property type="evidence" value="ECO:0007669"/>
    <property type="project" value="UniProtKB-KW"/>
</dbReference>
<evidence type="ECO:0000313" key="1">
    <source>
        <dbReference type="EMBL" id="QNN60829.1"/>
    </source>
</evidence>
<proteinExistence type="predicted"/>
<dbReference type="Proteomes" id="UP000515928">
    <property type="component" value="Chromosome"/>
</dbReference>
<dbReference type="Gene3D" id="1.20.58.1910">
    <property type="match status" value="1"/>
</dbReference>